<comment type="subcellular location">
    <subcellularLocation>
        <location evidence="1">Cell membrane</location>
        <topology evidence="1">Multi-pass membrane protein</topology>
    </subcellularLocation>
</comment>
<dbReference type="InterPro" id="IPR051258">
    <property type="entry name" value="Diverse_Substrate_Transporter"/>
</dbReference>
<feature type="transmembrane region" description="Helical" evidence="7">
    <location>
        <begin position="56"/>
        <end position="78"/>
    </location>
</feature>
<feature type="domain" description="EamA" evidence="8">
    <location>
        <begin position="177"/>
        <end position="313"/>
    </location>
</feature>
<feature type="domain" description="EamA" evidence="8">
    <location>
        <begin position="30"/>
        <end position="162"/>
    </location>
</feature>
<feature type="transmembrane region" description="Helical" evidence="7">
    <location>
        <begin position="27"/>
        <end position="50"/>
    </location>
</feature>
<name>A0A6M3Z876_BACSU</name>
<evidence type="ECO:0000256" key="5">
    <source>
        <dbReference type="ARBA" id="ARBA00022989"/>
    </source>
</evidence>
<evidence type="ECO:0000256" key="6">
    <source>
        <dbReference type="ARBA" id="ARBA00023136"/>
    </source>
</evidence>
<dbReference type="PANTHER" id="PTHR42920:SF15">
    <property type="entry name" value="MEMBRANE PROTEIN"/>
    <property type="match status" value="1"/>
</dbReference>
<proteinExistence type="inferred from homology"/>
<dbReference type="OrthoDB" id="9799821at2"/>
<evidence type="ECO:0000256" key="1">
    <source>
        <dbReference type="ARBA" id="ARBA00004651"/>
    </source>
</evidence>
<evidence type="ECO:0000313" key="9">
    <source>
        <dbReference type="EMBL" id="QJP87256.1"/>
    </source>
</evidence>
<evidence type="ECO:0000259" key="8">
    <source>
        <dbReference type="Pfam" id="PF00892"/>
    </source>
</evidence>
<feature type="transmembrane region" description="Helical" evidence="7">
    <location>
        <begin position="243"/>
        <end position="260"/>
    </location>
</feature>
<evidence type="ECO:0000256" key="2">
    <source>
        <dbReference type="ARBA" id="ARBA00007362"/>
    </source>
</evidence>
<dbReference type="KEGG" id="bsu:BSU07210"/>
<dbReference type="InterPro" id="IPR000620">
    <property type="entry name" value="EamA_dom"/>
</dbReference>
<dbReference type="Pfam" id="PF00892">
    <property type="entry name" value="EamA"/>
    <property type="match status" value="2"/>
</dbReference>
<feature type="transmembrane region" description="Helical" evidence="7">
    <location>
        <begin position="176"/>
        <end position="196"/>
    </location>
</feature>
<evidence type="ECO:0000256" key="3">
    <source>
        <dbReference type="ARBA" id="ARBA00022475"/>
    </source>
</evidence>
<evidence type="ECO:0000256" key="7">
    <source>
        <dbReference type="SAM" id="Phobius"/>
    </source>
</evidence>
<feature type="transmembrane region" description="Helical" evidence="7">
    <location>
        <begin position="272"/>
        <end position="290"/>
    </location>
</feature>
<dbReference type="RefSeq" id="WP_003243771.1">
    <property type="nucleotide sequence ID" value="NC_000964.3"/>
</dbReference>
<dbReference type="AlphaFoldDB" id="A0A6M3Z876"/>
<feature type="transmembrane region" description="Helical" evidence="7">
    <location>
        <begin position="203"/>
        <end position="223"/>
    </location>
</feature>
<comment type="similarity">
    <text evidence="2">Belongs to the EamA transporter family.</text>
</comment>
<dbReference type="PANTHER" id="PTHR42920">
    <property type="entry name" value="OS03G0707200 PROTEIN-RELATED"/>
    <property type="match status" value="1"/>
</dbReference>
<feature type="transmembrane region" description="Helical" evidence="7">
    <location>
        <begin position="296"/>
        <end position="314"/>
    </location>
</feature>
<feature type="transmembrane region" description="Helical" evidence="7">
    <location>
        <begin position="120"/>
        <end position="139"/>
    </location>
</feature>
<evidence type="ECO:0000256" key="4">
    <source>
        <dbReference type="ARBA" id="ARBA00022692"/>
    </source>
</evidence>
<dbReference type="EMBL" id="CP052842">
    <property type="protein sequence ID" value="QJP87256.1"/>
    <property type="molecule type" value="Genomic_DNA"/>
</dbReference>
<protein>
    <submittedName>
        <fullName evidence="9">DMT family transporter</fullName>
    </submittedName>
</protein>
<dbReference type="SMR" id="A0A6M3Z876"/>
<keyword evidence="6 7" id="KW-0472">Membrane</keyword>
<accession>A0A6M3Z876</accession>
<keyword evidence="5 7" id="KW-1133">Transmembrane helix</keyword>
<dbReference type="GO" id="GO:0005886">
    <property type="term" value="C:plasma membrane"/>
    <property type="evidence" value="ECO:0007669"/>
    <property type="project" value="UniProtKB-SubCell"/>
</dbReference>
<keyword evidence="3" id="KW-1003">Cell membrane</keyword>
<feature type="transmembrane region" description="Helical" evidence="7">
    <location>
        <begin position="90"/>
        <end position="114"/>
    </location>
</feature>
<reference evidence="9" key="1">
    <citation type="submission" date="2020-04" db="EMBL/GenBank/DDBJ databases">
        <title>Phage recombination drives evolution of spore-forming Bacilli.</title>
        <authorList>
            <person name="Dragos A."/>
            <person name="Kovacs A.T."/>
        </authorList>
    </citation>
    <scope>NUCLEOTIDE SEQUENCE</scope>
    <source>
        <strain evidence="9">168</strain>
    </source>
</reference>
<dbReference type="InterPro" id="IPR037185">
    <property type="entry name" value="EmrE-like"/>
</dbReference>
<organism evidence="9">
    <name type="scientific">Bacillus subtilis (strain 168)</name>
    <dbReference type="NCBI Taxonomy" id="224308"/>
    <lineage>
        <taxon>Bacteria</taxon>
        <taxon>Bacillati</taxon>
        <taxon>Bacillota</taxon>
        <taxon>Bacilli</taxon>
        <taxon>Bacillales</taxon>
        <taxon>Bacillaceae</taxon>
        <taxon>Bacillus</taxon>
    </lineage>
</organism>
<feature type="transmembrane region" description="Helical" evidence="7">
    <location>
        <begin position="146"/>
        <end position="164"/>
    </location>
</feature>
<dbReference type="SUPFAM" id="SSF103481">
    <property type="entry name" value="Multidrug resistance efflux transporter EmrE"/>
    <property type="match status" value="2"/>
</dbReference>
<keyword evidence="4 7" id="KW-0812">Transmembrane</keyword>
<sequence>MKKRLSLDRRFLPYIKKAGGVLVKKQMGAYVSLAAAMAIVGSSVVVGKLMVERIPVFLSSGLRFLIASVVLLMLLFCIEKGFPALTKKDVFVLLVQSFTGVFLFSICLLYGVQYTTGTESGILTSTTPMLIGILSFFLLREKIEKKTLIGILLAVCGVMAINLFGAGSQDGTPHALFGNMLIIAAVIGEALFTLMAKLLSPHISALAISTFVSLFGFLFFLPFALFEASSFDYSVPTVLDWSYVLYYALFVTVLAFYLWYSGVTKVPAGVSGIFTSVLPVSAVILSGVILKEPFEFVHFIGIACVIGGIFVTVIKKKQPDAYPAAEEKTL</sequence>
<gene>
    <name evidence="9" type="ORF">HIR78_04085</name>
</gene>